<dbReference type="EMBL" id="JAERTY010000002">
    <property type="protein sequence ID" value="MBL1408061.1"/>
    <property type="molecule type" value="Genomic_DNA"/>
</dbReference>
<accession>A0ABS1R045</accession>
<reference evidence="1 2" key="1">
    <citation type="submission" date="2021-01" db="EMBL/GenBank/DDBJ databases">
        <title>C459-1 draft genome sequence.</title>
        <authorList>
            <person name="Zhang X.-F."/>
        </authorList>
    </citation>
    <scope>NUCLEOTIDE SEQUENCE [LARGE SCALE GENOMIC DNA]</scope>
    <source>
        <strain evidence="2">C459-1</strain>
    </source>
</reference>
<evidence type="ECO:0008006" key="3">
    <source>
        <dbReference type="Google" id="ProtNLM"/>
    </source>
</evidence>
<keyword evidence="2" id="KW-1185">Reference proteome</keyword>
<evidence type="ECO:0000313" key="2">
    <source>
        <dbReference type="Proteomes" id="UP000625283"/>
    </source>
</evidence>
<dbReference type="RefSeq" id="WP_202101838.1">
    <property type="nucleotide sequence ID" value="NZ_JAERTY010000002.1"/>
</dbReference>
<name>A0ABS1R045_9SPHI</name>
<proteinExistence type="predicted"/>
<organism evidence="1 2">
    <name type="scientific">Sphingobacterium faecale</name>
    <dbReference type="NCBI Taxonomy" id="2803775"/>
    <lineage>
        <taxon>Bacteria</taxon>
        <taxon>Pseudomonadati</taxon>
        <taxon>Bacteroidota</taxon>
        <taxon>Sphingobacteriia</taxon>
        <taxon>Sphingobacteriales</taxon>
        <taxon>Sphingobacteriaceae</taxon>
        <taxon>Sphingobacterium</taxon>
    </lineage>
</organism>
<sequence>MFTQEYLLDKAKKEGIQTGMEKGKIQGKIEMLKELGYSIVDVCKKLSLTEDQVKPYYAGA</sequence>
<protein>
    <recommendedName>
        <fullName evidence="3">Transposase/invertase (TIGR01784 family)</fullName>
    </recommendedName>
</protein>
<evidence type="ECO:0000313" key="1">
    <source>
        <dbReference type="EMBL" id="MBL1408061.1"/>
    </source>
</evidence>
<gene>
    <name evidence="1" type="ORF">JKG61_04800</name>
</gene>
<dbReference type="Proteomes" id="UP000625283">
    <property type="component" value="Unassembled WGS sequence"/>
</dbReference>
<comment type="caution">
    <text evidence="1">The sequence shown here is derived from an EMBL/GenBank/DDBJ whole genome shotgun (WGS) entry which is preliminary data.</text>
</comment>